<gene>
    <name evidence="2" type="ORF">CLV39_0753</name>
</gene>
<keyword evidence="3" id="KW-1185">Reference proteome</keyword>
<keyword evidence="1" id="KW-0472">Membrane</keyword>
<keyword evidence="1" id="KW-0812">Transmembrane</keyword>
<feature type="transmembrane region" description="Helical" evidence="1">
    <location>
        <begin position="27"/>
        <end position="48"/>
    </location>
</feature>
<keyword evidence="1" id="KW-1133">Transmembrane helix</keyword>
<evidence type="ECO:0000256" key="1">
    <source>
        <dbReference type="SAM" id="Phobius"/>
    </source>
</evidence>
<dbReference type="RefSeq" id="WP_121922890.1">
    <property type="nucleotide sequence ID" value="NZ_REFO01000011.1"/>
</dbReference>
<protein>
    <submittedName>
        <fullName evidence="2">Uncharacterized protein</fullName>
    </submittedName>
</protein>
<dbReference type="EMBL" id="REFO01000011">
    <property type="protein sequence ID" value="RMA97098.1"/>
    <property type="molecule type" value="Genomic_DNA"/>
</dbReference>
<evidence type="ECO:0000313" key="2">
    <source>
        <dbReference type="EMBL" id="RMA97098.1"/>
    </source>
</evidence>
<proteinExistence type="predicted"/>
<dbReference type="AlphaFoldDB" id="A0A3M0BQJ5"/>
<name>A0A3M0BQJ5_9AQUI</name>
<reference evidence="2 3" key="1">
    <citation type="submission" date="2018-10" db="EMBL/GenBank/DDBJ databases">
        <title>Genomic Encyclopedia of Archaeal and Bacterial Type Strains, Phase II (KMG-II): from individual species to whole genera.</title>
        <authorList>
            <person name="Goeker M."/>
        </authorList>
    </citation>
    <scope>NUCLEOTIDE SEQUENCE [LARGE SCALE GENOMIC DNA]</scope>
    <source>
        <strain evidence="2 3">VM1</strain>
    </source>
</reference>
<dbReference type="Proteomes" id="UP000280842">
    <property type="component" value="Unassembled WGS sequence"/>
</dbReference>
<sequence length="65" mass="7468">MQNPDLGNLQKCDPYSSFGVFCNADSYIEGFIIILGVIILVALTLWFVKKNQETNKDDERAKKWQ</sequence>
<organism evidence="2 3">
    <name type="scientific">Hydrogenothermus marinus</name>
    <dbReference type="NCBI Taxonomy" id="133270"/>
    <lineage>
        <taxon>Bacteria</taxon>
        <taxon>Pseudomonadati</taxon>
        <taxon>Aquificota</taxon>
        <taxon>Aquificia</taxon>
        <taxon>Aquificales</taxon>
        <taxon>Hydrogenothermaceae</taxon>
        <taxon>Hydrogenothermus</taxon>
    </lineage>
</organism>
<accession>A0A3M0BQJ5</accession>
<evidence type="ECO:0000313" key="3">
    <source>
        <dbReference type="Proteomes" id="UP000280842"/>
    </source>
</evidence>
<comment type="caution">
    <text evidence="2">The sequence shown here is derived from an EMBL/GenBank/DDBJ whole genome shotgun (WGS) entry which is preliminary data.</text>
</comment>